<reference evidence="1" key="1">
    <citation type="submission" date="2020-09" db="EMBL/GenBank/DDBJ databases">
        <title>Genome-Enabled Discovery of Anthraquinone Biosynthesis in Senna tora.</title>
        <authorList>
            <person name="Kang S.-H."/>
            <person name="Pandey R.P."/>
            <person name="Lee C.-M."/>
            <person name="Sim J.-S."/>
            <person name="Jeong J.-T."/>
            <person name="Choi B.-S."/>
            <person name="Jung M."/>
            <person name="Ginzburg D."/>
            <person name="Zhao K."/>
            <person name="Won S.Y."/>
            <person name="Oh T.-J."/>
            <person name="Yu Y."/>
            <person name="Kim N.-H."/>
            <person name="Lee O.R."/>
            <person name="Lee T.-H."/>
            <person name="Bashyal P."/>
            <person name="Kim T.-S."/>
            <person name="Lee W.-H."/>
            <person name="Kawkins C."/>
            <person name="Kim C.-K."/>
            <person name="Kim J.S."/>
            <person name="Ahn B.O."/>
            <person name="Rhee S.Y."/>
            <person name="Sohng J.K."/>
        </authorList>
    </citation>
    <scope>NUCLEOTIDE SEQUENCE</scope>
    <source>
        <tissue evidence="1">Leaf</tissue>
    </source>
</reference>
<accession>A0A834WJX5</accession>
<organism evidence="1 2">
    <name type="scientific">Senna tora</name>
    <dbReference type="NCBI Taxonomy" id="362788"/>
    <lineage>
        <taxon>Eukaryota</taxon>
        <taxon>Viridiplantae</taxon>
        <taxon>Streptophyta</taxon>
        <taxon>Embryophyta</taxon>
        <taxon>Tracheophyta</taxon>
        <taxon>Spermatophyta</taxon>
        <taxon>Magnoliopsida</taxon>
        <taxon>eudicotyledons</taxon>
        <taxon>Gunneridae</taxon>
        <taxon>Pentapetalae</taxon>
        <taxon>rosids</taxon>
        <taxon>fabids</taxon>
        <taxon>Fabales</taxon>
        <taxon>Fabaceae</taxon>
        <taxon>Caesalpinioideae</taxon>
        <taxon>Cassia clade</taxon>
        <taxon>Senna</taxon>
    </lineage>
</organism>
<dbReference type="EMBL" id="JAAIUW010000006">
    <property type="protein sequence ID" value="KAF7825712.1"/>
    <property type="molecule type" value="Genomic_DNA"/>
</dbReference>
<comment type="caution">
    <text evidence="1">The sequence shown here is derived from an EMBL/GenBank/DDBJ whole genome shotgun (WGS) entry which is preliminary data.</text>
</comment>
<evidence type="ECO:0000313" key="2">
    <source>
        <dbReference type="Proteomes" id="UP000634136"/>
    </source>
</evidence>
<name>A0A834WJX5_9FABA</name>
<evidence type="ECO:0000313" key="1">
    <source>
        <dbReference type="EMBL" id="KAF7825712.1"/>
    </source>
</evidence>
<keyword evidence="2" id="KW-1185">Reference proteome</keyword>
<dbReference type="Proteomes" id="UP000634136">
    <property type="component" value="Unassembled WGS sequence"/>
</dbReference>
<proteinExistence type="predicted"/>
<dbReference type="AlphaFoldDB" id="A0A834WJX5"/>
<sequence length="60" mass="7258">MVMKLLEEEQKQKTAVELIARKNKEKYIQQMEAANLRKKEEYIYEALVTRRLGTDEEREN</sequence>
<protein>
    <submittedName>
        <fullName evidence="1">Uncharacterized protein</fullName>
    </submittedName>
</protein>
<gene>
    <name evidence="1" type="ORF">G2W53_016876</name>
</gene>